<evidence type="ECO:0000256" key="2">
    <source>
        <dbReference type="ARBA" id="ARBA00022801"/>
    </source>
</evidence>
<reference evidence="7" key="1">
    <citation type="submission" date="2016-07" db="EMBL/GenBank/DDBJ databases">
        <authorList>
            <person name="Florea S."/>
            <person name="Webb J.S."/>
            <person name="Jaromczyk J."/>
            <person name="Schardl C.L."/>
        </authorList>
    </citation>
    <scope>NUCLEOTIDE SEQUENCE [LARGE SCALE GENOMIC DNA]</scope>
    <source>
        <strain evidence="7">CDC-D5610</strain>
    </source>
</reference>
<sequence length="259" mass="29910">MKIAHISDLHFGMHQPQIVDAFLKDAMTLQPQLIIISGDLTQRAKNYQFELLQSFLEELPGTILVVPGNHDVPLYNVLARLINPFKAYNHYVKEQFKAEFVNEEVAILGANSVNPFKVKEGRLTPEALEIINNFFTVEGKSLNILFFHHNFDHIVGLHKPLENEEQFLKYLKESNIDIVCTGHLHYANVGLIKKNNGKTCLVLHAGTLLCSRRKDEMNSYFMMHVNAEECSIDWRVFKNNQFELHKNYTMKLSQEVKLE</sequence>
<dbReference type="GO" id="GO:0046872">
    <property type="term" value="F:metal ion binding"/>
    <property type="evidence" value="ECO:0007669"/>
    <property type="project" value="UniProtKB-KW"/>
</dbReference>
<dbReference type="PANTHER" id="PTHR42988">
    <property type="entry name" value="PHOSPHOHYDROLASE"/>
    <property type="match status" value="1"/>
</dbReference>
<accession>A0A222P167</accession>
<feature type="domain" description="Calcineurin-like phosphoesterase" evidence="5">
    <location>
        <begin position="1"/>
        <end position="186"/>
    </location>
</feature>
<evidence type="ECO:0000256" key="3">
    <source>
        <dbReference type="ARBA" id="ARBA00023004"/>
    </source>
</evidence>
<keyword evidence="3" id="KW-0408">Iron</keyword>
<evidence type="ECO:0000313" key="7">
    <source>
        <dbReference type="Proteomes" id="UP000201728"/>
    </source>
</evidence>
<name>A0A222P167_9GAMM</name>
<dbReference type="GO" id="GO:0016787">
    <property type="term" value="F:hydrolase activity"/>
    <property type="evidence" value="ECO:0007669"/>
    <property type="project" value="UniProtKB-KW"/>
</dbReference>
<dbReference type="OrthoDB" id="9811542at2"/>
<dbReference type="KEGG" id="lcd:clem_05095"/>
<dbReference type="Proteomes" id="UP000201728">
    <property type="component" value="Chromosome"/>
</dbReference>
<dbReference type="Pfam" id="PF00149">
    <property type="entry name" value="Metallophos"/>
    <property type="match status" value="1"/>
</dbReference>
<keyword evidence="1" id="KW-0479">Metal-binding</keyword>
<evidence type="ECO:0000256" key="4">
    <source>
        <dbReference type="ARBA" id="ARBA00025742"/>
    </source>
</evidence>
<keyword evidence="2" id="KW-0378">Hydrolase</keyword>
<dbReference type="RefSeq" id="WP_094090620.1">
    <property type="nucleotide sequence ID" value="NZ_CP016397.1"/>
</dbReference>
<keyword evidence="7" id="KW-1185">Reference proteome</keyword>
<dbReference type="PANTHER" id="PTHR42988:SF2">
    <property type="entry name" value="CYCLIC NUCLEOTIDE PHOSPHODIESTERASE CBUA0032-RELATED"/>
    <property type="match status" value="1"/>
</dbReference>
<dbReference type="InterPro" id="IPR029052">
    <property type="entry name" value="Metallo-depent_PP-like"/>
</dbReference>
<evidence type="ECO:0000256" key="1">
    <source>
        <dbReference type="ARBA" id="ARBA00022723"/>
    </source>
</evidence>
<dbReference type="Gene3D" id="3.60.21.10">
    <property type="match status" value="1"/>
</dbReference>
<organism evidence="6 7">
    <name type="scientific">Legionella clemsonensis</name>
    <dbReference type="NCBI Taxonomy" id="1867846"/>
    <lineage>
        <taxon>Bacteria</taxon>
        <taxon>Pseudomonadati</taxon>
        <taxon>Pseudomonadota</taxon>
        <taxon>Gammaproteobacteria</taxon>
        <taxon>Legionellales</taxon>
        <taxon>Legionellaceae</taxon>
        <taxon>Legionella</taxon>
    </lineage>
</organism>
<evidence type="ECO:0000259" key="5">
    <source>
        <dbReference type="Pfam" id="PF00149"/>
    </source>
</evidence>
<dbReference type="AlphaFoldDB" id="A0A222P167"/>
<dbReference type="InterPro" id="IPR050884">
    <property type="entry name" value="CNP_phosphodiesterase-III"/>
</dbReference>
<dbReference type="InterPro" id="IPR004843">
    <property type="entry name" value="Calcineurin-like_PHP"/>
</dbReference>
<dbReference type="EMBL" id="CP016397">
    <property type="protein sequence ID" value="ASQ45576.1"/>
    <property type="molecule type" value="Genomic_DNA"/>
</dbReference>
<protein>
    <submittedName>
        <fullName evidence="6">Calcineurin-like phosphoesterase superfamily domain protein</fullName>
    </submittedName>
</protein>
<evidence type="ECO:0000313" key="6">
    <source>
        <dbReference type="EMBL" id="ASQ45576.1"/>
    </source>
</evidence>
<gene>
    <name evidence="6" type="ORF">clem_05095</name>
</gene>
<comment type="similarity">
    <text evidence="4">Belongs to the cyclic nucleotide phosphodiesterase class-III family.</text>
</comment>
<proteinExistence type="inferred from homology"/>
<dbReference type="SUPFAM" id="SSF56300">
    <property type="entry name" value="Metallo-dependent phosphatases"/>
    <property type="match status" value="1"/>
</dbReference>